<evidence type="ECO:0000256" key="1">
    <source>
        <dbReference type="SAM" id="Phobius"/>
    </source>
</evidence>
<protein>
    <recommendedName>
        <fullName evidence="4">Sensory transduction regulator</fullName>
    </recommendedName>
</protein>
<keyword evidence="3" id="KW-1185">Reference proteome</keyword>
<sequence length="152" mass="16733">MAWFKFGSKKVADDPTPVTPQRLEESLARQNLAVSKMQGELPVYYCFFNGIPVMFILASDAFAVVSAEMRPRLPVDREDDVLGWTTAFNAGNHLITALKKRDADGIHIKAEGGIFIKAGLTDAQLDKQLDLMLKGVLPTIDRFCTEFGLTAG</sequence>
<evidence type="ECO:0008006" key="4">
    <source>
        <dbReference type="Google" id="ProtNLM"/>
    </source>
</evidence>
<keyword evidence="1" id="KW-0472">Membrane</keyword>
<accession>A0A934I1B5</accession>
<dbReference type="InterPro" id="IPR019660">
    <property type="entry name" value="Put_sensory_transdc_reg_YbjN"/>
</dbReference>
<proteinExistence type="predicted"/>
<keyword evidence="1" id="KW-0812">Transmembrane</keyword>
<feature type="transmembrane region" description="Helical" evidence="1">
    <location>
        <begin position="42"/>
        <end position="65"/>
    </location>
</feature>
<keyword evidence="1" id="KW-1133">Transmembrane helix</keyword>
<dbReference type="Pfam" id="PF10722">
    <property type="entry name" value="YbjN"/>
    <property type="match status" value="1"/>
</dbReference>
<comment type="caution">
    <text evidence="2">The sequence shown here is derived from an EMBL/GenBank/DDBJ whole genome shotgun (WGS) entry which is preliminary data.</text>
</comment>
<organism evidence="2 3">
    <name type="scientific">Corynebacterium meridianum</name>
    <dbReference type="NCBI Taxonomy" id="2765363"/>
    <lineage>
        <taxon>Bacteria</taxon>
        <taxon>Bacillati</taxon>
        <taxon>Actinomycetota</taxon>
        <taxon>Actinomycetes</taxon>
        <taxon>Mycobacteriales</taxon>
        <taxon>Corynebacteriaceae</taxon>
        <taxon>Corynebacterium</taxon>
    </lineage>
</organism>
<name>A0A934I1B5_9CORY</name>
<gene>
    <name evidence="2" type="ORF">JDV75_06730</name>
</gene>
<reference evidence="2" key="1">
    <citation type="submission" date="2020-12" db="EMBL/GenBank/DDBJ databases">
        <title>Genome public.</title>
        <authorList>
            <person name="Sun Q."/>
        </authorList>
    </citation>
    <scope>NUCLEOTIDE SEQUENCE</scope>
    <source>
        <strain evidence="2">CCM 8863</strain>
    </source>
</reference>
<evidence type="ECO:0000313" key="2">
    <source>
        <dbReference type="EMBL" id="MBI8989455.1"/>
    </source>
</evidence>
<dbReference type="AlphaFoldDB" id="A0A934I1B5"/>
<evidence type="ECO:0000313" key="3">
    <source>
        <dbReference type="Proteomes" id="UP000645966"/>
    </source>
</evidence>
<dbReference type="RefSeq" id="WP_198738501.1">
    <property type="nucleotide sequence ID" value="NZ_JAEIOS010000012.1"/>
</dbReference>
<dbReference type="EMBL" id="JAEIOS010000012">
    <property type="protein sequence ID" value="MBI8989455.1"/>
    <property type="molecule type" value="Genomic_DNA"/>
</dbReference>
<dbReference type="Proteomes" id="UP000645966">
    <property type="component" value="Unassembled WGS sequence"/>
</dbReference>